<dbReference type="AlphaFoldDB" id="A0A7S1G1S3"/>
<keyword evidence="4" id="KW-0663">Pyridoxal phosphate</keyword>
<evidence type="ECO:0000256" key="2">
    <source>
        <dbReference type="ARBA" id="ARBA00010008"/>
    </source>
</evidence>
<keyword evidence="3" id="KW-0808">Transferase</keyword>
<dbReference type="Gene3D" id="3.90.1150.10">
    <property type="entry name" value="Aspartate Aminotransferase, domain 1"/>
    <property type="match status" value="1"/>
</dbReference>
<dbReference type="InterPro" id="IPR015424">
    <property type="entry name" value="PyrdxlP-dep_Trfase"/>
</dbReference>
<reference evidence="5" key="1">
    <citation type="submission" date="2021-01" db="EMBL/GenBank/DDBJ databases">
        <authorList>
            <person name="Corre E."/>
            <person name="Pelletier E."/>
            <person name="Niang G."/>
            <person name="Scheremetjew M."/>
            <person name="Finn R."/>
            <person name="Kale V."/>
            <person name="Holt S."/>
            <person name="Cochrane G."/>
            <person name="Meng A."/>
            <person name="Brown T."/>
            <person name="Cohen L."/>
        </authorList>
    </citation>
    <scope>NUCLEOTIDE SEQUENCE</scope>
    <source>
        <strain evidence="5">308</strain>
    </source>
</reference>
<evidence type="ECO:0000256" key="4">
    <source>
        <dbReference type="ARBA" id="ARBA00022898"/>
    </source>
</evidence>
<dbReference type="InterPro" id="IPR050087">
    <property type="entry name" value="AON_synthase_class-II"/>
</dbReference>
<evidence type="ECO:0008006" key="6">
    <source>
        <dbReference type="Google" id="ProtNLM"/>
    </source>
</evidence>
<dbReference type="SUPFAM" id="SSF53383">
    <property type="entry name" value="PLP-dependent transferases"/>
    <property type="match status" value="1"/>
</dbReference>
<comment type="cofactor">
    <cofactor evidence="1">
        <name>pyridoxal 5'-phosphate</name>
        <dbReference type="ChEBI" id="CHEBI:597326"/>
    </cofactor>
</comment>
<dbReference type="InterPro" id="IPR015421">
    <property type="entry name" value="PyrdxlP-dep_Trfase_major"/>
</dbReference>
<organism evidence="5">
    <name type="scientific">Corethron hystrix</name>
    <dbReference type="NCBI Taxonomy" id="216773"/>
    <lineage>
        <taxon>Eukaryota</taxon>
        <taxon>Sar</taxon>
        <taxon>Stramenopiles</taxon>
        <taxon>Ochrophyta</taxon>
        <taxon>Bacillariophyta</taxon>
        <taxon>Coscinodiscophyceae</taxon>
        <taxon>Corethrophycidae</taxon>
        <taxon>Corethrales</taxon>
        <taxon>Corethraceae</taxon>
        <taxon>Corethron</taxon>
    </lineage>
</organism>
<gene>
    <name evidence="5" type="ORF">CHYS00102_LOCUS29133</name>
</gene>
<evidence type="ECO:0000256" key="3">
    <source>
        <dbReference type="ARBA" id="ARBA00022679"/>
    </source>
</evidence>
<proteinExistence type="inferred from homology"/>
<accession>A0A7S1G1S3</accession>
<evidence type="ECO:0000313" key="5">
    <source>
        <dbReference type="EMBL" id="CAD8901914.1"/>
    </source>
</evidence>
<dbReference type="EMBL" id="HBFR01039857">
    <property type="protein sequence ID" value="CAD8901914.1"/>
    <property type="molecule type" value="Transcribed_RNA"/>
</dbReference>
<sequence>MGCHGAAVVSRHAPLASYLVNYARPLVYSTAPGLHSLVAIDHAYRTVAGPEGGRRRRRLFRLVRLFRERCRSAQELRGRVLPSPSPIQAVTFPGNRRCQAAAEELRRGEFDLYPIRFPTVEKGRERIRIVLHAHNKEEEVVALVGALRRVCRRDGAGNVASRL</sequence>
<evidence type="ECO:0000256" key="1">
    <source>
        <dbReference type="ARBA" id="ARBA00001933"/>
    </source>
</evidence>
<dbReference type="Gene3D" id="3.40.640.10">
    <property type="entry name" value="Type I PLP-dependent aspartate aminotransferase-like (Major domain)"/>
    <property type="match status" value="1"/>
</dbReference>
<name>A0A7S1G1S3_9STRA</name>
<dbReference type="PANTHER" id="PTHR13693:SF77">
    <property type="entry name" value="8-AMINO-7-OXONONANOATE SYNTHASE"/>
    <property type="match status" value="1"/>
</dbReference>
<comment type="similarity">
    <text evidence="2">Belongs to the class-II pyridoxal-phosphate-dependent aminotransferase family. BioF subfamily.</text>
</comment>
<protein>
    <recommendedName>
        <fullName evidence="6">Aminotransferase class I/classII domain-containing protein</fullName>
    </recommendedName>
</protein>
<dbReference type="InterPro" id="IPR015422">
    <property type="entry name" value="PyrdxlP-dep_Trfase_small"/>
</dbReference>
<dbReference type="GO" id="GO:0016740">
    <property type="term" value="F:transferase activity"/>
    <property type="evidence" value="ECO:0007669"/>
    <property type="project" value="UniProtKB-KW"/>
</dbReference>
<dbReference type="PANTHER" id="PTHR13693">
    <property type="entry name" value="CLASS II AMINOTRANSFERASE/8-AMINO-7-OXONONANOATE SYNTHASE"/>
    <property type="match status" value="1"/>
</dbReference>